<dbReference type="Gene3D" id="3.40.50.300">
    <property type="entry name" value="P-loop containing nucleotide triphosphate hydrolases"/>
    <property type="match status" value="1"/>
</dbReference>
<keyword evidence="3 5" id="KW-0694">RNA-binding</keyword>
<dbReference type="GO" id="GO:0005525">
    <property type="term" value="F:GTP binding"/>
    <property type="evidence" value="ECO:0007669"/>
    <property type="project" value="UniProtKB-UniRule"/>
</dbReference>
<feature type="region of interest" description="G5" evidence="6">
    <location>
        <begin position="254"/>
        <end position="256"/>
    </location>
</feature>
<evidence type="ECO:0000256" key="5">
    <source>
        <dbReference type="PROSITE-ProRule" id="PRU00118"/>
    </source>
</evidence>
<dbReference type="PANTHER" id="PTHR42698:SF1">
    <property type="entry name" value="GTPASE ERA, MITOCHONDRIAL"/>
    <property type="match status" value="1"/>
</dbReference>
<reference evidence="11" key="1">
    <citation type="submission" date="2021-01" db="EMBL/GenBank/DDBJ databases">
        <authorList>
            <person name="Corre E."/>
            <person name="Pelletier E."/>
            <person name="Niang G."/>
            <person name="Scheremetjew M."/>
            <person name="Finn R."/>
            <person name="Kale V."/>
            <person name="Holt S."/>
            <person name="Cochrane G."/>
            <person name="Meng A."/>
            <person name="Brown T."/>
            <person name="Cohen L."/>
        </authorList>
    </citation>
    <scope>NUCLEOTIDE SEQUENCE</scope>
    <source>
        <strain evidence="11">CCMP1661</strain>
    </source>
</reference>
<dbReference type="AlphaFoldDB" id="A0A7S2XY85"/>
<dbReference type="FunFam" id="3.30.300.20:FF:000003">
    <property type="entry name" value="GTPase Era"/>
    <property type="match status" value="1"/>
</dbReference>
<dbReference type="InterPro" id="IPR009019">
    <property type="entry name" value="KH_sf_prok-type"/>
</dbReference>
<evidence type="ECO:0000259" key="9">
    <source>
        <dbReference type="PROSITE" id="PS50823"/>
    </source>
</evidence>
<evidence type="ECO:0000259" key="10">
    <source>
        <dbReference type="PROSITE" id="PS51713"/>
    </source>
</evidence>
<feature type="domain" description="KH type-2" evidence="9">
    <location>
        <begin position="301"/>
        <end position="385"/>
    </location>
</feature>
<protein>
    <recommendedName>
        <fullName evidence="12">GTPase Era</fullName>
    </recommendedName>
</protein>
<evidence type="ECO:0000256" key="1">
    <source>
        <dbReference type="ARBA" id="ARBA00007921"/>
    </source>
</evidence>
<accession>A0A7S2XY85</accession>
<keyword evidence="4 6" id="KW-0342">GTP-binding</keyword>
<dbReference type="Pfam" id="PF01926">
    <property type="entry name" value="MMR_HSR1"/>
    <property type="match status" value="1"/>
</dbReference>
<proteinExistence type="inferred from homology"/>
<dbReference type="CDD" id="cd04163">
    <property type="entry name" value="Era"/>
    <property type="match status" value="1"/>
</dbReference>
<dbReference type="InterPro" id="IPR004044">
    <property type="entry name" value="KH_dom_type_2"/>
</dbReference>
<feature type="domain" description="Era-type G" evidence="10">
    <location>
        <begin position="92"/>
        <end position="275"/>
    </location>
</feature>
<dbReference type="InterPro" id="IPR015946">
    <property type="entry name" value="KH_dom-like_a/b"/>
</dbReference>
<evidence type="ECO:0000256" key="6">
    <source>
        <dbReference type="PROSITE-ProRule" id="PRU01050"/>
    </source>
</evidence>
<dbReference type="InterPro" id="IPR027417">
    <property type="entry name" value="P-loop_NTPase"/>
</dbReference>
<dbReference type="PANTHER" id="PTHR42698">
    <property type="entry name" value="GTPASE ERA"/>
    <property type="match status" value="1"/>
</dbReference>
<dbReference type="GO" id="GO:0000028">
    <property type="term" value="P:ribosomal small subunit assembly"/>
    <property type="evidence" value="ECO:0007669"/>
    <property type="project" value="TreeGrafter"/>
</dbReference>
<evidence type="ECO:0000256" key="4">
    <source>
        <dbReference type="ARBA" id="ARBA00023134"/>
    </source>
</evidence>
<organism evidence="11">
    <name type="scientific">Fibrocapsa japonica</name>
    <dbReference type="NCBI Taxonomy" id="94617"/>
    <lineage>
        <taxon>Eukaryota</taxon>
        <taxon>Sar</taxon>
        <taxon>Stramenopiles</taxon>
        <taxon>Ochrophyta</taxon>
        <taxon>Raphidophyceae</taxon>
        <taxon>Chattonellales</taxon>
        <taxon>Chattonellaceae</taxon>
        <taxon>Fibrocapsa</taxon>
    </lineage>
</organism>
<evidence type="ECO:0008006" key="12">
    <source>
        <dbReference type="Google" id="ProtNLM"/>
    </source>
</evidence>
<dbReference type="GO" id="GO:0005829">
    <property type="term" value="C:cytosol"/>
    <property type="evidence" value="ECO:0007669"/>
    <property type="project" value="TreeGrafter"/>
</dbReference>
<feature type="region of interest" description="G4" evidence="6">
    <location>
        <begin position="208"/>
        <end position="211"/>
    </location>
</feature>
<dbReference type="NCBIfam" id="NF000908">
    <property type="entry name" value="PRK00089.1"/>
    <property type="match status" value="1"/>
</dbReference>
<sequence>MKLRVLNICLAAFTVTITVTIVHSFHVPHISAKPCMHTTQTRAPGRPYLRLQTRASVQEEANTEGAEQAEERPEMVDCHDILADDSPDTCFRAGFVSIVGSPNVGKSTLMNRLVGERLSIVTSKAQTTRHRILGVVTGDNHQLVYTDTPGALNPSYKLQEGMMKFVKTAVADADVLLLVTDIFERDFPVQVLIDRLKRSKSPLVIAINKVDLLKGNGQGKPLSERALKEVGGSLDDVVARWREKFPDAKSILPISALQGIDTELLQEELVKQLPPSPNGEPLFPPDTLTDKPERFFASELIRERVFTSYGQEIPYSTEVIIETYRDEPDIVRINAKIVTIRDSQVGIIIGHRGEKLKKVGTEARKALEEMLGKKVFLSMRVKVDKNWRKNERSLKEFGYL</sequence>
<dbReference type="InterPro" id="IPR005225">
    <property type="entry name" value="Small_GTP-bd"/>
</dbReference>
<feature type="region of interest" description="Disordered" evidence="8">
    <location>
        <begin position="55"/>
        <end position="74"/>
    </location>
</feature>
<dbReference type="PROSITE" id="PS51713">
    <property type="entry name" value="G_ERA"/>
    <property type="match status" value="1"/>
</dbReference>
<evidence type="ECO:0000256" key="3">
    <source>
        <dbReference type="ARBA" id="ARBA00022884"/>
    </source>
</evidence>
<feature type="region of interest" description="G1" evidence="6">
    <location>
        <begin position="100"/>
        <end position="107"/>
    </location>
</feature>
<dbReference type="GO" id="GO:0019843">
    <property type="term" value="F:rRNA binding"/>
    <property type="evidence" value="ECO:0007669"/>
    <property type="project" value="TreeGrafter"/>
</dbReference>
<dbReference type="PROSITE" id="PS50823">
    <property type="entry name" value="KH_TYPE_2"/>
    <property type="match status" value="1"/>
</dbReference>
<dbReference type="CDD" id="cd22534">
    <property type="entry name" value="KH-II_Era"/>
    <property type="match status" value="1"/>
</dbReference>
<dbReference type="SUPFAM" id="SSF54814">
    <property type="entry name" value="Prokaryotic type KH domain (KH-domain type II)"/>
    <property type="match status" value="1"/>
</dbReference>
<dbReference type="SUPFAM" id="SSF52540">
    <property type="entry name" value="P-loop containing nucleoside triphosphate hydrolases"/>
    <property type="match status" value="1"/>
</dbReference>
<dbReference type="GO" id="GO:0043024">
    <property type="term" value="F:ribosomal small subunit binding"/>
    <property type="evidence" value="ECO:0007669"/>
    <property type="project" value="TreeGrafter"/>
</dbReference>
<dbReference type="InterPro" id="IPR006073">
    <property type="entry name" value="GTP-bd"/>
</dbReference>
<dbReference type="NCBIfam" id="TIGR00231">
    <property type="entry name" value="small_GTP"/>
    <property type="match status" value="1"/>
</dbReference>
<dbReference type="InterPro" id="IPR030388">
    <property type="entry name" value="G_ERA_dom"/>
</dbReference>
<evidence type="ECO:0000313" key="11">
    <source>
        <dbReference type="EMBL" id="CAD9867186.1"/>
    </source>
</evidence>
<dbReference type="Gene3D" id="3.30.300.20">
    <property type="match status" value="1"/>
</dbReference>
<dbReference type="HAMAP" id="MF_00367">
    <property type="entry name" value="GTPase_Era"/>
    <property type="match status" value="1"/>
</dbReference>
<feature type="region of interest" description="G3" evidence="6">
    <location>
        <begin position="147"/>
        <end position="150"/>
    </location>
</feature>
<dbReference type="NCBIfam" id="TIGR00436">
    <property type="entry name" value="era"/>
    <property type="match status" value="1"/>
</dbReference>
<evidence type="ECO:0000256" key="2">
    <source>
        <dbReference type="ARBA" id="ARBA00022741"/>
    </source>
</evidence>
<dbReference type="EMBL" id="HBHR01015866">
    <property type="protein sequence ID" value="CAD9867186.1"/>
    <property type="molecule type" value="Transcribed_RNA"/>
</dbReference>
<feature type="region of interest" description="G2" evidence="6">
    <location>
        <begin position="126"/>
        <end position="130"/>
    </location>
</feature>
<comment type="similarity">
    <text evidence="1 6 7">Belongs to the TRAFAC class TrmE-Era-EngA-EngB-Septin-like GTPase superfamily. Era GTPase family.</text>
</comment>
<dbReference type="Pfam" id="PF07650">
    <property type="entry name" value="KH_2"/>
    <property type="match status" value="1"/>
</dbReference>
<evidence type="ECO:0000256" key="7">
    <source>
        <dbReference type="RuleBase" id="RU003761"/>
    </source>
</evidence>
<dbReference type="InterPro" id="IPR005662">
    <property type="entry name" value="GTPase_Era-like"/>
</dbReference>
<keyword evidence="2 6" id="KW-0547">Nucleotide-binding</keyword>
<evidence type="ECO:0000256" key="8">
    <source>
        <dbReference type="SAM" id="MobiDB-lite"/>
    </source>
</evidence>
<name>A0A7S2XY85_9STRA</name>
<gene>
    <name evidence="11" type="ORF">FJAP1339_LOCUS7927</name>
</gene>